<feature type="compositionally biased region" description="Basic and acidic residues" evidence="1">
    <location>
        <begin position="117"/>
        <end position="126"/>
    </location>
</feature>
<protein>
    <submittedName>
        <fullName evidence="2">Uncharacterized protein</fullName>
    </submittedName>
</protein>
<reference evidence="2 3" key="1">
    <citation type="submission" date="2021-06" db="EMBL/GenBank/DDBJ databases">
        <authorList>
            <person name="Palmer J.M."/>
        </authorList>
    </citation>
    <scope>NUCLEOTIDE SEQUENCE [LARGE SCALE GENOMIC DNA]</scope>
    <source>
        <strain evidence="2 3">AS_MEX2019</strain>
        <tissue evidence="2">Muscle</tissue>
    </source>
</reference>
<comment type="caution">
    <text evidence="2">The sequence shown here is derived from an EMBL/GenBank/DDBJ whole genome shotgun (WGS) entry which is preliminary data.</text>
</comment>
<accession>A0ABV0XIM9</accession>
<gene>
    <name evidence="2" type="ORF">AMECASPLE_029009</name>
</gene>
<feature type="compositionally biased region" description="Basic and acidic residues" evidence="1">
    <location>
        <begin position="60"/>
        <end position="70"/>
    </location>
</feature>
<dbReference type="Proteomes" id="UP001469553">
    <property type="component" value="Unassembled WGS sequence"/>
</dbReference>
<evidence type="ECO:0000313" key="2">
    <source>
        <dbReference type="EMBL" id="MEQ2281321.1"/>
    </source>
</evidence>
<keyword evidence="3" id="KW-1185">Reference proteome</keyword>
<evidence type="ECO:0000313" key="3">
    <source>
        <dbReference type="Proteomes" id="UP001469553"/>
    </source>
</evidence>
<proteinExistence type="predicted"/>
<feature type="region of interest" description="Disordered" evidence="1">
    <location>
        <begin position="1"/>
        <end position="126"/>
    </location>
</feature>
<feature type="compositionally biased region" description="Basic and acidic residues" evidence="1">
    <location>
        <begin position="24"/>
        <end position="40"/>
    </location>
</feature>
<sequence length="126" mass="14438">MNRIQQSQDTKSKKTTKAPPGKQQKQDPKLNCENKIGEKPKTKHPQVMTEPLPQGQIPNAHKESKNEKQHKQGGRRKPRKEGQNKAPEQHPPIRVTRRLSRAGTEFSPETVTQRSWRHGDGRVVED</sequence>
<organism evidence="2 3">
    <name type="scientific">Ameca splendens</name>
    <dbReference type="NCBI Taxonomy" id="208324"/>
    <lineage>
        <taxon>Eukaryota</taxon>
        <taxon>Metazoa</taxon>
        <taxon>Chordata</taxon>
        <taxon>Craniata</taxon>
        <taxon>Vertebrata</taxon>
        <taxon>Euteleostomi</taxon>
        <taxon>Actinopterygii</taxon>
        <taxon>Neopterygii</taxon>
        <taxon>Teleostei</taxon>
        <taxon>Neoteleostei</taxon>
        <taxon>Acanthomorphata</taxon>
        <taxon>Ovalentaria</taxon>
        <taxon>Atherinomorphae</taxon>
        <taxon>Cyprinodontiformes</taxon>
        <taxon>Goodeidae</taxon>
        <taxon>Ameca</taxon>
    </lineage>
</organism>
<dbReference type="EMBL" id="JAHRIP010003266">
    <property type="protein sequence ID" value="MEQ2281321.1"/>
    <property type="molecule type" value="Genomic_DNA"/>
</dbReference>
<name>A0ABV0XIM9_9TELE</name>
<evidence type="ECO:0000256" key="1">
    <source>
        <dbReference type="SAM" id="MobiDB-lite"/>
    </source>
</evidence>